<protein>
    <submittedName>
        <fullName evidence="1">Uncharacterized protein</fullName>
    </submittedName>
</protein>
<reference evidence="1" key="1">
    <citation type="submission" date="2018-02" db="EMBL/GenBank/DDBJ databases">
        <title>Rhizophora mucronata_Transcriptome.</title>
        <authorList>
            <person name="Meera S.P."/>
            <person name="Sreeshan A."/>
            <person name="Augustine A."/>
        </authorList>
    </citation>
    <scope>NUCLEOTIDE SEQUENCE</scope>
    <source>
        <tissue evidence="1">Leaf</tissue>
    </source>
</reference>
<accession>A0A2P2MNF2</accession>
<proteinExistence type="predicted"/>
<evidence type="ECO:0000313" key="1">
    <source>
        <dbReference type="EMBL" id="MBX31749.1"/>
    </source>
</evidence>
<name>A0A2P2MNF2_RHIMU</name>
<dbReference type="EMBL" id="GGEC01051265">
    <property type="protein sequence ID" value="MBX31749.1"/>
    <property type="molecule type" value="Transcribed_RNA"/>
</dbReference>
<organism evidence="1">
    <name type="scientific">Rhizophora mucronata</name>
    <name type="common">Asiatic mangrove</name>
    <dbReference type="NCBI Taxonomy" id="61149"/>
    <lineage>
        <taxon>Eukaryota</taxon>
        <taxon>Viridiplantae</taxon>
        <taxon>Streptophyta</taxon>
        <taxon>Embryophyta</taxon>
        <taxon>Tracheophyta</taxon>
        <taxon>Spermatophyta</taxon>
        <taxon>Magnoliopsida</taxon>
        <taxon>eudicotyledons</taxon>
        <taxon>Gunneridae</taxon>
        <taxon>Pentapetalae</taxon>
        <taxon>rosids</taxon>
        <taxon>fabids</taxon>
        <taxon>Malpighiales</taxon>
        <taxon>Rhizophoraceae</taxon>
        <taxon>Rhizophora</taxon>
    </lineage>
</organism>
<dbReference type="AlphaFoldDB" id="A0A2P2MNF2"/>
<sequence length="47" mass="5541">MASNNTRDPLKEVKESWGTLFRRLSPTNIKNPTRPRIKILDLIDLYE</sequence>